<dbReference type="Proteomes" id="UP001500689">
    <property type="component" value="Unassembled WGS sequence"/>
</dbReference>
<protein>
    <submittedName>
        <fullName evidence="1">Uncharacterized protein</fullName>
    </submittedName>
</protein>
<organism evidence="1 2">
    <name type="scientific">Amycolatopsis ultiminotia</name>
    <dbReference type="NCBI Taxonomy" id="543629"/>
    <lineage>
        <taxon>Bacteria</taxon>
        <taxon>Bacillati</taxon>
        <taxon>Actinomycetota</taxon>
        <taxon>Actinomycetes</taxon>
        <taxon>Pseudonocardiales</taxon>
        <taxon>Pseudonocardiaceae</taxon>
        <taxon>Amycolatopsis</taxon>
    </lineage>
</organism>
<proteinExistence type="predicted"/>
<evidence type="ECO:0000313" key="2">
    <source>
        <dbReference type="Proteomes" id="UP001500689"/>
    </source>
</evidence>
<evidence type="ECO:0000313" key="1">
    <source>
        <dbReference type="EMBL" id="GAA3551965.1"/>
    </source>
</evidence>
<gene>
    <name evidence="1" type="ORF">GCM10022222_39440</name>
</gene>
<reference evidence="2" key="1">
    <citation type="journal article" date="2019" name="Int. J. Syst. Evol. Microbiol.">
        <title>The Global Catalogue of Microorganisms (GCM) 10K type strain sequencing project: providing services to taxonomists for standard genome sequencing and annotation.</title>
        <authorList>
            <consortium name="The Broad Institute Genomics Platform"/>
            <consortium name="The Broad Institute Genome Sequencing Center for Infectious Disease"/>
            <person name="Wu L."/>
            <person name="Ma J."/>
        </authorList>
    </citation>
    <scope>NUCLEOTIDE SEQUENCE [LARGE SCALE GENOMIC DNA]</scope>
    <source>
        <strain evidence="2">JCM 16898</strain>
    </source>
</reference>
<comment type="caution">
    <text evidence="1">The sequence shown here is derived from an EMBL/GenBank/DDBJ whole genome shotgun (WGS) entry which is preliminary data.</text>
</comment>
<dbReference type="EMBL" id="BAAAZN010000008">
    <property type="protein sequence ID" value="GAA3551965.1"/>
    <property type="molecule type" value="Genomic_DNA"/>
</dbReference>
<keyword evidence="2" id="KW-1185">Reference proteome</keyword>
<accession>A0ABP6WIY2</accession>
<sequence length="257" mass="27897">MFGGLRVEIAGQAEVPQHGPGKLVDGLDAGRYEVEALSTVRDPDAADARQREPIVSLGAEQVAAQDMATANEMTTSPSDVDMPGQTVVGSERRIVQRRRGQRSHHLHGAGLVGEGRDRQHVIKLLPERQVGEASAWPAQLGSRHSAHAVGRDRFGGKRGRCAGHQSFARVHQLVTWSADRGNSQCTGFPPARSLRQAIQLRHDLVSECDVVCAEDAGQPHEPRVRRRQRARAECDSALARRIFGDGLDPTATIAGRK</sequence>
<name>A0ABP6WIY2_9PSEU</name>